<dbReference type="eggNOG" id="arCOG02642">
    <property type="taxonomic scope" value="Archaea"/>
</dbReference>
<evidence type="ECO:0000256" key="1">
    <source>
        <dbReference type="SAM" id="Phobius"/>
    </source>
</evidence>
<evidence type="ECO:0000313" key="2">
    <source>
        <dbReference type="EMBL" id="ELY58736.1"/>
    </source>
</evidence>
<accession>L9XBB6</accession>
<comment type="caution">
    <text evidence="2">The sequence shown here is derived from an EMBL/GenBank/DDBJ whole genome shotgun (WGS) entry which is preliminary data.</text>
</comment>
<dbReference type="AlphaFoldDB" id="L9XBB6"/>
<keyword evidence="1" id="KW-1133">Transmembrane helix</keyword>
<sequence length="46" mass="4866">MLGGIYAFGIMGLFFGPVVLGALLAVVDVIDDNYDRLSNEQGTTDS</sequence>
<protein>
    <submittedName>
        <fullName evidence="2">Uncharacterized protein</fullName>
    </submittedName>
</protein>
<keyword evidence="1" id="KW-0472">Membrane</keyword>
<dbReference type="Proteomes" id="UP000011602">
    <property type="component" value="Unassembled WGS sequence"/>
</dbReference>
<keyword evidence="1" id="KW-0812">Transmembrane</keyword>
<organism evidence="2 3">
    <name type="scientific">Natronolimnohabitans innermongolicus JCM 12255</name>
    <dbReference type="NCBI Taxonomy" id="1227499"/>
    <lineage>
        <taxon>Archaea</taxon>
        <taxon>Methanobacteriati</taxon>
        <taxon>Methanobacteriota</taxon>
        <taxon>Stenosarchaea group</taxon>
        <taxon>Halobacteria</taxon>
        <taxon>Halobacteriales</taxon>
        <taxon>Natrialbaceae</taxon>
        <taxon>Natronolimnohabitans</taxon>
    </lineage>
</organism>
<evidence type="ECO:0000313" key="3">
    <source>
        <dbReference type="Proteomes" id="UP000011602"/>
    </source>
</evidence>
<name>L9XBB6_9EURY</name>
<gene>
    <name evidence="2" type="ORF">C493_06197</name>
</gene>
<dbReference type="EMBL" id="AOHZ01000033">
    <property type="protein sequence ID" value="ELY58736.1"/>
    <property type="molecule type" value="Genomic_DNA"/>
</dbReference>
<keyword evidence="3" id="KW-1185">Reference proteome</keyword>
<reference evidence="2 3" key="1">
    <citation type="journal article" date="2014" name="PLoS Genet.">
        <title>Phylogenetically driven sequencing of extremely halophilic archaea reveals strategies for static and dynamic osmo-response.</title>
        <authorList>
            <person name="Becker E.A."/>
            <person name="Seitzer P.M."/>
            <person name="Tritt A."/>
            <person name="Larsen D."/>
            <person name="Krusor M."/>
            <person name="Yao A.I."/>
            <person name="Wu D."/>
            <person name="Madern D."/>
            <person name="Eisen J.A."/>
            <person name="Darling A.E."/>
            <person name="Facciotti M.T."/>
        </authorList>
    </citation>
    <scope>NUCLEOTIDE SEQUENCE [LARGE SCALE GENOMIC DNA]</scope>
    <source>
        <strain evidence="2 3">JCM 12255</strain>
    </source>
</reference>
<dbReference type="STRING" id="1227499.C493_06197"/>
<proteinExistence type="predicted"/>
<feature type="transmembrane region" description="Helical" evidence="1">
    <location>
        <begin position="6"/>
        <end position="27"/>
    </location>
</feature>